<proteinExistence type="predicted"/>
<dbReference type="Proteomes" id="UP000800041">
    <property type="component" value="Unassembled WGS sequence"/>
</dbReference>
<organism evidence="2 3">
    <name type="scientific">Aulographum hederae CBS 113979</name>
    <dbReference type="NCBI Taxonomy" id="1176131"/>
    <lineage>
        <taxon>Eukaryota</taxon>
        <taxon>Fungi</taxon>
        <taxon>Dikarya</taxon>
        <taxon>Ascomycota</taxon>
        <taxon>Pezizomycotina</taxon>
        <taxon>Dothideomycetes</taxon>
        <taxon>Pleosporomycetidae</taxon>
        <taxon>Aulographales</taxon>
        <taxon>Aulographaceae</taxon>
    </lineage>
</organism>
<protein>
    <submittedName>
        <fullName evidence="2">Uncharacterized protein</fullName>
    </submittedName>
</protein>
<feature type="region of interest" description="Disordered" evidence="1">
    <location>
        <begin position="203"/>
        <end position="237"/>
    </location>
</feature>
<dbReference type="AlphaFoldDB" id="A0A6G1H6Z1"/>
<feature type="compositionally biased region" description="Polar residues" evidence="1">
    <location>
        <begin position="221"/>
        <end position="231"/>
    </location>
</feature>
<feature type="compositionally biased region" description="Basic and acidic residues" evidence="1">
    <location>
        <begin position="8"/>
        <end position="24"/>
    </location>
</feature>
<name>A0A6G1H6Z1_9PEZI</name>
<feature type="compositionally biased region" description="Basic and acidic residues" evidence="1">
    <location>
        <begin position="38"/>
        <end position="47"/>
    </location>
</feature>
<accession>A0A6G1H6Z1</accession>
<feature type="region of interest" description="Disordered" evidence="1">
    <location>
        <begin position="1"/>
        <end position="71"/>
    </location>
</feature>
<evidence type="ECO:0000313" key="3">
    <source>
        <dbReference type="Proteomes" id="UP000800041"/>
    </source>
</evidence>
<gene>
    <name evidence="2" type="ORF">K402DRAFT_391471</name>
</gene>
<reference evidence="2" key="1">
    <citation type="journal article" date="2020" name="Stud. Mycol.">
        <title>101 Dothideomycetes genomes: a test case for predicting lifestyles and emergence of pathogens.</title>
        <authorList>
            <person name="Haridas S."/>
            <person name="Albert R."/>
            <person name="Binder M."/>
            <person name="Bloem J."/>
            <person name="Labutti K."/>
            <person name="Salamov A."/>
            <person name="Andreopoulos B."/>
            <person name="Baker S."/>
            <person name="Barry K."/>
            <person name="Bills G."/>
            <person name="Bluhm B."/>
            <person name="Cannon C."/>
            <person name="Castanera R."/>
            <person name="Culley D."/>
            <person name="Daum C."/>
            <person name="Ezra D."/>
            <person name="Gonzalez J."/>
            <person name="Henrissat B."/>
            <person name="Kuo A."/>
            <person name="Liang C."/>
            <person name="Lipzen A."/>
            <person name="Lutzoni F."/>
            <person name="Magnuson J."/>
            <person name="Mondo S."/>
            <person name="Nolan M."/>
            <person name="Ohm R."/>
            <person name="Pangilinan J."/>
            <person name="Park H.-J."/>
            <person name="Ramirez L."/>
            <person name="Alfaro M."/>
            <person name="Sun H."/>
            <person name="Tritt A."/>
            <person name="Yoshinaga Y."/>
            <person name="Zwiers L.-H."/>
            <person name="Turgeon B."/>
            <person name="Goodwin S."/>
            <person name="Spatafora J."/>
            <person name="Crous P."/>
            <person name="Grigoriev I."/>
        </authorList>
    </citation>
    <scope>NUCLEOTIDE SEQUENCE</scope>
    <source>
        <strain evidence="2">CBS 113979</strain>
    </source>
</reference>
<evidence type="ECO:0000313" key="2">
    <source>
        <dbReference type="EMBL" id="KAF1988769.1"/>
    </source>
</evidence>
<dbReference type="EMBL" id="ML977147">
    <property type="protein sequence ID" value="KAF1988769.1"/>
    <property type="molecule type" value="Genomic_DNA"/>
</dbReference>
<dbReference type="OrthoDB" id="428577at2759"/>
<sequence length="1000" mass="113277">MSRSKSALHLDQRSRSGRGREDLRPGTSLQGASVAAPRGKEKARDLTPKSSVAPNRRESAPSSLYVEQRGARSPKLSFEAGSFNFGRVERHNRPFRRHELQGIAQHLKDEGPVLKPLRTTLTAAHRSTSNPLPFSYADALLVPKGSQTVAQTSRVNLSPEWAVRRPSANPQQAILRHSGSSPLVNVDSFDSSIDDKSDAASTIFDAPEDDHDDRDESFSDLNTDISSSSLDLPSELNRDDRLMNPKQYFQDLEDLESTVAGNSGLFLMRQKNRQAYPVGDQYVLNFEYESCCREGRVVERRSYDETVISFCNESSRSSTSGTPPSYQRKTPQDLAFWAFHILECRNLMLAIVSNLERMIRKRYSASSINALGIDPHRPNVARLVQISNDSIFKLHEAFESAIELVVASIESQDQTRSKDLRDAAQEISRLCDSILFDLGLPKSSKDVGEWRKALLALDLAMISYSGAHIERFDHRILGEDLDLAKITAAWTYITDGSEGVMFRRRSLRCLDKFLGGHQVWVLQPQSLWKDNSELYLSTNIEELHDIWGPIWAIKPSEESEEILRYNTGMGDIYAWPTDASTPSLEKDETFCHWIALDESQKEMKAKLVFRSRLLIGASTVVEQKTSQLKENDMCRSRTQHVLHQLRSDNAVEELGTRSSSMYLAEQQVCASVGAYGVQIGGTKVYKRRHGVSLKEAISTAWRNGTGDRNPALLEHFLGVEISFCTAHARRRRLKNVFAGRTVQHYLDSCRHGEPMPCEKAFDEAIHSTDPRAFRKLYAEHREWRKDLGQLVSWCLDGLSHSGYSEEDGIFRTLWMPRKDERAVRVKFSKSPHSWTGLLADTESHAAFGVVTGRCLISDWKEARDCQGVQEEEAESKKRSTVLETAVVVNERKDAPRPKGLELRAVDSSEKNPHSRWSISRIRRNERFALPHGRLKVIEPFARNTRLLVEWESGIARKLFDAKVQMTRTIGREVNLFHRELLDEEDWVWGTKPVPVFVVGN</sequence>
<evidence type="ECO:0000256" key="1">
    <source>
        <dbReference type="SAM" id="MobiDB-lite"/>
    </source>
</evidence>
<keyword evidence="3" id="KW-1185">Reference proteome</keyword>
<feature type="compositionally biased region" description="Acidic residues" evidence="1">
    <location>
        <begin position="206"/>
        <end position="215"/>
    </location>
</feature>